<dbReference type="Gene3D" id="1.10.472.80">
    <property type="entry name" value="Ypt/Rab-GAP domain of gyp1p, domain 3"/>
    <property type="match status" value="1"/>
</dbReference>
<evidence type="ECO:0000256" key="1">
    <source>
        <dbReference type="ARBA" id="ARBA00022468"/>
    </source>
</evidence>
<feature type="compositionally biased region" description="Polar residues" evidence="3">
    <location>
        <begin position="113"/>
        <end position="143"/>
    </location>
</feature>
<dbReference type="Proteomes" id="UP000186922">
    <property type="component" value="Unassembled WGS sequence"/>
</dbReference>
<feature type="region of interest" description="Disordered" evidence="3">
    <location>
        <begin position="65"/>
        <end position="90"/>
    </location>
</feature>
<evidence type="ECO:0000259" key="4">
    <source>
        <dbReference type="PROSITE" id="PS50086"/>
    </source>
</evidence>
<dbReference type="Gene3D" id="1.10.10.750">
    <property type="entry name" value="Ypt/Rab-GAP domain of gyp1p, domain 1"/>
    <property type="match status" value="1"/>
</dbReference>
<dbReference type="OrthoDB" id="26371at2759"/>
<sequence>MIFGEQRRKWRHRRLYPGGASSVDCLSRDGEIKEATSASPVDASETGSGLTGLALVVNDLTPAGLRSTPLRSSVQEGPVKVNGGLKSMDSFGKYQRDVSDAWSTEELAEEDNAGSSRQDDNYGSSSSRLPGATSNGRVSGQNRHYSEHLRAKGLQRLAMQSSGRASLPAHSAIASRPGLAVRSSSVNANDGLDERPPSSSSLQSLLPRHSQKSDKFDKVLSMPSLDMEELRRLSWSGIPSQLRANVWRLLCGHAPPVSSKQKLEDTLHRKREEYQSLVHDYYPKRHDDQYKDTFRQIHIDVPRMCPLIPLFQQIVVQELFERVLFIWALRNPASGYVQGINDLVTPYFMVFLRQSLALSPEEDMDNLQLDQVCSSAQLQAKLPAVEADSFWCLSKLLSSIQSNYTFAQPGIQQRVVQLKDLVQRVDAPLHRHLEKCTVEYLQFSFRWMNNLLIRELPLKCIIRLWDSYHSEMEGFAHFHVYVCASFLLWWSEDLRNQPDFQHCLLLLQNLPTQNWGEDEVERLLAKAYMLKYSFADAPRHLRA</sequence>
<keyword evidence="6" id="KW-1185">Reference proteome</keyword>
<evidence type="ECO:0000256" key="2">
    <source>
        <dbReference type="ARBA" id="ARBA00043879"/>
    </source>
</evidence>
<dbReference type="STRING" id="947166.A0A1D1W4P9"/>
<dbReference type="InterPro" id="IPR000195">
    <property type="entry name" value="Rab-GAP-TBC_dom"/>
</dbReference>
<reference evidence="5 6" key="1">
    <citation type="journal article" date="2016" name="Nat. Commun.">
        <title>Extremotolerant tardigrade genome and improved radiotolerance of human cultured cells by tardigrade-unique protein.</title>
        <authorList>
            <person name="Hashimoto T."/>
            <person name="Horikawa D.D."/>
            <person name="Saito Y."/>
            <person name="Kuwahara H."/>
            <person name="Kozuka-Hata H."/>
            <person name="Shin-I T."/>
            <person name="Minakuchi Y."/>
            <person name="Ohishi K."/>
            <person name="Motoyama A."/>
            <person name="Aizu T."/>
            <person name="Enomoto A."/>
            <person name="Kondo K."/>
            <person name="Tanaka S."/>
            <person name="Hara Y."/>
            <person name="Koshikawa S."/>
            <person name="Sagara H."/>
            <person name="Miura T."/>
            <person name="Yokobori S."/>
            <person name="Miyagawa K."/>
            <person name="Suzuki Y."/>
            <person name="Kubo T."/>
            <person name="Oyama M."/>
            <person name="Kohara Y."/>
            <person name="Fujiyama A."/>
            <person name="Arakawa K."/>
            <person name="Katayama T."/>
            <person name="Toyoda A."/>
            <person name="Kunieda T."/>
        </authorList>
    </citation>
    <scope>NUCLEOTIDE SEQUENCE [LARGE SCALE GENOMIC DNA]</scope>
    <source>
        <strain evidence="5 6">YOKOZUNA-1</strain>
    </source>
</reference>
<dbReference type="PANTHER" id="PTHR22957">
    <property type="entry name" value="TBC1 DOMAIN FAMILY MEMBER GTPASE-ACTIVATING PROTEIN"/>
    <property type="match status" value="1"/>
</dbReference>
<dbReference type="GO" id="GO:0071889">
    <property type="term" value="F:14-3-3 protein binding"/>
    <property type="evidence" value="ECO:0007669"/>
    <property type="project" value="UniProtKB-ARBA"/>
</dbReference>
<organism evidence="5 6">
    <name type="scientific">Ramazzottius varieornatus</name>
    <name type="common">Water bear</name>
    <name type="synonym">Tardigrade</name>
    <dbReference type="NCBI Taxonomy" id="947166"/>
    <lineage>
        <taxon>Eukaryota</taxon>
        <taxon>Metazoa</taxon>
        <taxon>Ecdysozoa</taxon>
        <taxon>Tardigrada</taxon>
        <taxon>Eutardigrada</taxon>
        <taxon>Parachela</taxon>
        <taxon>Hypsibioidea</taxon>
        <taxon>Ramazzottiidae</taxon>
        <taxon>Ramazzottius</taxon>
    </lineage>
</organism>
<keyword evidence="1" id="KW-0343">GTPase activation</keyword>
<accession>A0A1D1W4P9</accession>
<proteinExistence type="predicted"/>
<evidence type="ECO:0000256" key="3">
    <source>
        <dbReference type="SAM" id="MobiDB-lite"/>
    </source>
</evidence>
<dbReference type="PROSITE" id="PS50086">
    <property type="entry name" value="TBC_RABGAP"/>
    <property type="match status" value="1"/>
</dbReference>
<dbReference type="FunFam" id="1.10.8.270:FF:000004">
    <property type="entry name" value="TBC1 domain family, member 22B"/>
    <property type="match status" value="1"/>
</dbReference>
<evidence type="ECO:0000313" key="6">
    <source>
        <dbReference type="Proteomes" id="UP000186922"/>
    </source>
</evidence>
<dbReference type="FunFam" id="1.10.472.80:FF:000001">
    <property type="entry name" value="TBC1 domain family member 22B"/>
    <property type="match status" value="1"/>
</dbReference>
<dbReference type="Pfam" id="PF00566">
    <property type="entry name" value="RabGAP-TBC"/>
    <property type="match status" value="1"/>
</dbReference>
<protein>
    <recommendedName>
        <fullName evidence="4">Rab-GAP TBC domain-containing protein</fullName>
    </recommendedName>
</protein>
<dbReference type="SUPFAM" id="SSF47923">
    <property type="entry name" value="Ypt/Rab-GAP domain of gyp1p"/>
    <property type="match status" value="2"/>
</dbReference>
<feature type="region of interest" description="Disordered" evidence="3">
    <location>
        <begin position="168"/>
        <end position="215"/>
    </location>
</feature>
<feature type="region of interest" description="Disordered" evidence="3">
    <location>
        <begin position="102"/>
        <end position="143"/>
    </location>
</feature>
<feature type="domain" description="Rab-GAP TBC" evidence="4">
    <location>
        <begin position="237"/>
        <end position="472"/>
    </location>
</feature>
<dbReference type="GO" id="GO:0005096">
    <property type="term" value="F:GTPase activator activity"/>
    <property type="evidence" value="ECO:0007669"/>
    <property type="project" value="UniProtKB-KW"/>
</dbReference>
<dbReference type="InterPro" id="IPR035969">
    <property type="entry name" value="Rab-GAP_TBC_sf"/>
</dbReference>
<feature type="compositionally biased region" description="Low complexity" evidence="3">
    <location>
        <begin position="197"/>
        <end position="207"/>
    </location>
</feature>
<gene>
    <name evidence="5" type="primary">RvY_18148-1</name>
    <name evidence="5" type="synonym">RvY_18148.1</name>
    <name evidence="5" type="ORF">RvY_18148</name>
</gene>
<dbReference type="EMBL" id="BDGG01000017">
    <property type="protein sequence ID" value="GAV08465.1"/>
    <property type="molecule type" value="Genomic_DNA"/>
</dbReference>
<dbReference type="PANTHER" id="PTHR22957:SF26">
    <property type="entry name" value="LD44506P"/>
    <property type="match status" value="1"/>
</dbReference>
<name>A0A1D1W4P9_RAMVA</name>
<comment type="caution">
    <text evidence="5">The sequence shown here is derived from an EMBL/GenBank/DDBJ whole genome shotgun (WGS) entry which is preliminary data.</text>
</comment>
<dbReference type="Gene3D" id="1.10.8.270">
    <property type="entry name" value="putative rabgap domain of human tbc1 domain family member 14 like domains"/>
    <property type="match status" value="1"/>
</dbReference>
<dbReference type="SMART" id="SM00164">
    <property type="entry name" value="TBC"/>
    <property type="match status" value="1"/>
</dbReference>
<evidence type="ECO:0000313" key="5">
    <source>
        <dbReference type="EMBL" id="GAV08465.1"/>
    </source>
</evidence>
<dbReference type="AlphaFoldDB" id="A0A1D1W4P9"/>
<comment type="function">
    <text evidence="2">May act as a GTPase-activating protein for Rab family protein(s).</text>
</comment>